<dbReference type="Proteomes" id="UP000887013">
    <property type="component" value="Unassembled WGS sequence"/>
</dbReference>
<dbReference type="AlphaFoldDB" id="A0A8X6QUG3"/>
<feature type="region of interest" description="Disordered" evidence="1">
    <location>
        <begin position="40"/>
        <end position="61"/>
    </location>
</feature>
<proteinExistence type="predicted"/>
<sequence>MPYLCHTPSSCLMFPYIYFHTTLYVSVYHACLGLKSTFRSARGTSPPNEGQESQADKCQVEERPSDVVFKIPLIWTSEEGLPLPNRGDHLGRVRQQSIRLRHTHGDDWTVMIQL</sequence>
<evidence type="ECO:0000256" key="1">
    <source>
        <dbReference type="SAM" id="MobiDB-lite"/>
    </source>
</evidence>
<organism evidence="3 4">
    <name type="scientific">Nephila pilipes</name>
    <name type="common">Giant wood spider</name>
    <name type="synonym">Nephila maculata</name>
    <dbReference type="NCBI Taxonomy" id="299642"/>
    <lineage>
        <taxon>Eukaryota</taxon>
        <taxon>Metazoa</taxon>
        <taxon>Ecdysozoa</taxon>
        <taxon>Arthropoda</taxon>
        <taxon>Chelicerata</taxon>
        <taxon>Arachnida</taxon>
        <taxon>Araneae</taxon>
        <taxon>Araneomorphae</taxon>
        <taxon>Entelegynae</taxon>
        <taxon>Araneoidea</taxon>
        <taxon>Nephilidae</taxon>
        <taxon>Nephila</taxon>
    </lineage>
</organism>
<accession>A0A8X6QUG3</accession>
<feature type="transmembrane region" description="Helical" evidence="2">
    <location>
        <begin position="12"/>
        <end position="32"/>
    </location>
</feature>
<evidence type="ECO:0000313" key="4">
    <source>
        <dbReference type="Proteomes" id="UP000887013"/>
    </source>
</evidence>
<feature type="compositionally biased region" description="Polar residues" evidence="1">
    <location>
        <begin position="40"/>
        <end position="53"/>
    </location>
</feature>
<keyword evidence="2" id="KW-1133">Transmembrane helix</keyword>
<keyword evidence="4" id="KW-1185">Reference proteome</keyword>
<protein>
    <submittedName>
        <fullName evidence="3">Uncharacterized protein</fullName>
    </submittedName>
</protein>
<keyword evidence="2" id="KW-0472">Membrane</keyword>
<name>A0A8X6QUG3_NEPPI</name>
<dbReference type="EMBL" id="BMAW01132784">
    <property type="protein sequence ID" value="GFU44861.1"/>
    <property type="molecule type" value="Genomic_DNA"/>
</dbReference>
<reference evidence="3" key="1">
    <citation type="submission" date="2020-08" db="EMBL/GenBank/DDBJ databases">
        <title>Multicomponent nature underlies the extraordinary mechanical properties of spider dragline silk.</title>
        <authorList>
            <person name="Kono N."/>
            <person name="Nakamura H."/>
            <person name="Mori M."/>
            <person name="Yoshida Y."/>
            <person name="Ohtoshi R."/>
            <person name="Malay A.D."/>
            <person name="Moran D.A.P."/>
            <person name="Tomita M."/>
            <person name="Numata K."/>
            <person name="Arakawa K."/>
        </authorList>
    </citation>
    <scope>NUCLEOTIDE SEQUENCE</scope>
</reference>
<evidence type="ECO:0000313" key="3">
    <source>
        <dbReference type="EMBL" id="GFU44861.1"/>
    </source>
</evidence>
<gene>
    <name evidence="3" type="ORF">NPIL_373261</name>
</gene>
<evidence type="ECO:0000256" key="2">
    <source>
        <dbReference type="SAM" id="Phobius"/>
    </source>
</evidence>
<comment type="caution">
    <text evidence="3">The sequence shown here is derived from an EMBL/GenBank/DDBJ whole genome shotgun (WGS) entry which is preliminary data.</text>
</comment>
<keyword evidence="2" id="KW-0812">Transmembrane</keyword>